<dbReference type="SUPFAM" id="SSF52833">
    <property type="entry name" value="Thioredoxin-like"/>
    <property type="match status" value="1"/>
</dbReference>
<sequence length="197" mass="21247">MQLYASAPSPFVRKVRIALIELGIEDRVEIVSTVPLDDPAYRAVNPLGKIPALRRPDGSVLYDSLVIVDWLDQTFGEGRLIPRDAAARNAELHQHALANGVIDAAFNATSELRRPEDLRSDFWLGRWSEAIVAGAAALAAEPPVRFGLGAITAAVAADYVPFRLGQLGLDISGLAAWRESLGARASLEATAPHREFA</sequence>
<dbReference type="InterPro" id="IPR036249">
    <property type="entry name" value="Thioredoxin-like_sf"/>
</dbReference>
<dbReference type="Gene3D" id="3.40.30.10">
    <property type="entry name" value="Glutaredoxin"/>
    <property type="match status" value="1"/>
</dbReference>
<dbReference type="PANTHER" id="PTHR43968">
    <property type="match status" value="1"/>
</dbReference>
<dbReference type="RefSeq" id="WP_339586172.1">
    <property type="nucleotide sequence ID" value="NZ_JBBHJZ010000001.1"/>
</dbReference>
<gene>
    <name evidence="2" type="ORF">WG901_06390</name>
</gene>
<dbReference type="InterPro" id="IPR050983">
    <property type="entry name" value="GST_Omega/HSP26"/>
</dbReference>
<protein>
    <submittedName>
        <fullName evidence="2">Glutathione S-transferase</fullName>
    </submittedName>
</protein>
<name>A0ABU8RTE9_9SPHN</name>
<accession>A0ABU8RTE9</accession>
<reference evidence="2 3" key="1">
    <citation type="submission" date="2024-03" db="EMBL/GenBank/DDBJ databases">
        <authorList>
            <person name="Jo J.-H."/>
        </authorList>
    </citation>
    <scope>NUCLEOTIDE SEQUENCE [LARGE SCALE GENOMIC DNA]</scope>
    <source>
        <strain evidence="2 3">PS1R-30</strain>
    </source>
</reference>
<proteinExistence type="predicted"/>
<dbReference type="Proteomes" id="UP001361239">
    <property type="component" value="Unassembled WGS sequence"/>
</dbReference>
<evidence type="ECO:0000313" key="2">
    <source>
        <dbReference type="EMBL" id="MEJ5976254.1"/>
    </source>
</evidence>
<organism evidence="2 3">
    <name type="scientific">Novosphingobium anseongense</name>
    <dbReference type="NCBI Taxonomy" id="3133436"/>
    <lineage>
        <taxon>Bacteria</taxon>
        <taxon>Pseudomonadati</taxon>
        <taxon>Pseudomonadota</taxon>
        <taxon>Alphaproteobacteria</taxon>
        <taxon>Sphingomonadales</taxon>
        <taxon>Sphingomonadaceae</taxon>
        <taxon>Novosphingobium</taxon>
    </lineage>
</organism>
<dbReference type="PANTHER" id="PTHR43968:SF6">
    <property type="entry name" value="GLUTATHIONE S-TRANSFERASE OMEGA"/>
    <property type="match status" value="1"/>
</dbReference>
<feature type="domain" description="GST N-terminal" evidence="1">
    <location>
        <begin position="1"/>
        <end position="79"/>
    </location>
</feature>
<dbReference type="InterPro" id="IPR004045">
    <property type="entry name" value="Glutathione_S-Trfase_N"/>
</dbReference>
<evidence type="ECO:0000313" key="3">
    <source>
        <dbReference type="Proteomes" id="UP001361239"/>
    </source>
</evidence>
<keyword evidence="3" id="KW-1185">Reference proteome</keyword>
<dbReference type="Gene3D" id="1.20.1050.10">
    <property type="match status" value="1"/>
</dbReference>
<evidence type="ECO:0000259" key="1">
    <source>
        <dbReference type="PROSITE" id="PS50404"/>
    </source>
</evidence>
<dbReference type="PROSITE" id="PS50404">
    <property type="entry name" value="GST_NTER"/>
    <property type="match status" value="1"/>
</dbReference>
<dbReference type="EMBL" id="JBBHJZ010000001">
    <property type="protein sequence ID" value="MEJ5976254.1"/>
    <property type="molecule type" value="Genomic_DNA"/>
</dbReference>
<comment type="caution">
    <text evidence="2">The sequence shown here is derived from an EMBL/GenBank/DDBJ whole genome shotgun (WGS) entry which is preliminary data.</text>
</comment>
<dbReference type="Pfam" id="PF13409">
    <property type="entry name" value="GST_N_2"/>
    <property type="match status" value="1"/>
</dbReference>
<dbReference type="CDD" id="cd03049">
    <property type="entry name" value="GST_N_3"/>
    <property type="match status" value="1"/>
</dbReference>